<keyword evidence="3" id="KW-1185">Reference proteome</keyword>
<keyword evidence="2" id="KW-0808">Transferase</keyword>
<dbReference type="Gene3D" id="3.40.630.30">
    <property type="match status" value="1"/>
</dbReference>
<proteinExistence type="predicted"/>
<dbReference type="EMBL" id="JACBZF010000013">
    <property type="protein sequence ID" value="NYH97118.1"/>
    <property type="molecule type" value="Genomic_DNA"/>
</dbReference>
<dbReference type="PROSITE" id="PS51186">
    <property type="entry name" value="GNAT"/>
    <property type="match status" value="1"/>
</dbReference>
<evidence type="ECO:0000313" key="3">
    <source>
        <dbReference type="Proteomes" id="UP000522081"/>
    </source>
</evidence>
<protein>
    <submittedName>
        <fullName evidence="2">GNAT superfamily N-acetyltransferase</fullName>
    </submittedName>
</protein>
<reference evidence="2 3" key="1">
    <citation type="submission" date="2020-07" db="EMBL/GenBank/DDBJ databases">
        <title>Genomic Encyclopedia of Type Strains, Phase IV (KMG-IV): sequencing the most valuable type-strain genomes for metagenomic binning, comparative biology and taxonomic classification.</title>
        <authorList>
            <person name="Goeker M."/>
        </authorList>
    </citation>
    <scope>NUCLEOTIDE SEQUENCE [LARGE SCALE GENOMIC DNA]</scope>
    <source>
        <strain evidence="2 3">DSM 29043</strain>
    </source>
</reference>
<dbReference type="PANTHER" id="PTHR47237:SF2">
    <property type="entry name" value="BLL4206 PROTEIN"/>
    <property type="match status" value="1"/>
</dbReference>
<gene>
    <name evidence="2" type="ORF">FHS75_003479</name>
</gene>
<dbReference type="AlphaFoldDB" id="A0A7Y9Y193"/>
<dbReference type="Proteomes" id="UP000522081">
    <property type="component" value="Unassembled WGS sequence"/>
</dbReference>
<dbReference type="InterPro" id="IPR000182">
    <property type="entry name" value="GNAT_dom"/>
</dbReference>
<feature type="domain" description="N-acetyltransferase" evidence="1">
    <location>
        <begin position="9"/>
        <end position="145"/>
    </location>
</feature>
<organism evidence="2 3">
    <name type="scientific">Novosphingobium marinum</name>
    <dbReference type="NCBI Taxonomy" id="1514948"/>
    <lineage>
        <taxon>Bacteria</taxon>
        <taxon>Pseudomonadati</taxon>
        <taxon>Pseudomonadota</taxon>
        <taxon>Alphaproteobacteria</taxon>
        <taxon>Sphingomonadales</taxon>
        <taxon>Sphingomonadaceae</taxon>
        <taxon>Novosphingobium</taxon>
    </lineage>
</organism>
<name>A0A7Y9Y193_9SPHN</name>
<accession>A0A7Y9Y193</accession>
<sequence length="284" mass="31232">MATITEAKIALRDMTSVDLEGAIELSQEHSWPHRHEDWELYWELGEGLVATANDRIVGTIMAWRYGNDFASLGMVIVKEGLDRNAIAGRLMEAMMERLDGRSVLLNATQIGLPLYASLGFVPCGVIHQHEGPAPSVPLPELQPLERVRPMGQADEALAEMYSRANGMDRGYLFDALARDGKTVVLSRDHEPVGFAMSRPFGRGRSIAPIVAPDLEGAKVLVSHWMGTRAGRFCRIDVVEGLGLSRWLETMGLPKYDSMTTMVRGAPPQLSDAPRIFGIATQAFC</sequence>
<dbReference type="GO" id="GO:0016747">
    <property type="term" value="F:acyltransferase activity, transferring groups other than amino-acyl groups"/>
    <property type="evidence" value="ECO:0007669"/>
    <property type="project" value="InterPro"/>
</dbReference>
<dbReference type="CDD" id="cd04301">
    <property type="entry name" value="NAT_SF"/>
    <property type="match status" value="1"/>
</dbReference>
<evidence type="ECO:0000313" key="2">
    <source>
        <dbReference type="EMBL" id="NYH97118.1"/>
    </source>
</evidence>
<evidence type="ECO:0000259" key="1">
    <source>
        <dbReference type="PROSITE" id="PS51186"/>
    </source>
</evidence>
<dbReference type="Pfam" id="PF18014">
    <property type="entry name" value="Acetyltransf_18"/>
    <property type="match status" value="1"/>
</dbReference>
<dbReference type="RefSeq" id="WP_179408885.1">
    <property type="nucleotide sequence ID" value="NZ_BMGF01000015.1"/>
</dbReference>
<dbReference type="InterPro" id="IPR041496">
    <property type="entry name" value="YitH/HolE_GNAT"/>
</dbReference>
<dbReference type="Pfam" id="PF13673">
    <property type="entry name" value="Acetyltransf_10"/>
    <property type="match status" value="1"/>
</dbReference>
<dbReference type="InterPro" id="IPR016181">
    <property type="entry name" value="Acyl_CoA_acyltransferase"/>
</dbReference>
<comment type="caution">
    <text evidence="2">The sequence shown here is derived from an EMBL/GenBank/DDBJ whole genome shotgun (WGS) entry which is preliminary data.</text>
</comment>
<dbReference type="Gene3D" id="3.40.630.90">
    <property type="match status" value="1"/>
</dbReference>
<dbReference type="PANTHER" id="PTHR47237">
    <property type="entry name" value="SLL0310 PROTEIN"/>
    <property type="match status" value="1"/>
</dbReference>
<dbReference type="InterPro" id="IPR052729">
    <property type="entry name" value="Acyl/Acetyltrans_Enzymes"/>
</dbReference>
<dbReference type="SUPFAM" id="SSF55729">
    <property type="entry name" value="Acyl-CoA N-acyltransferases (Nat)"/>
    <property type="match status" value="1"/>
</dbReference>